<keyword evidence="1" id="KW-0812">Transmembrane</keyword>
<reference evidence="4" key="1">
    <citation type="submission" date="2016-06" db="UniProtKB">
        <authorList>
            <consortium name="WormBaseParasite"/>
        </authorList>
    </citation>
    <scope>IDENTIFICATION</scope>
</reference>
<reference evidence="2 3" key="2">
    <citation type="submission" date="2018-11" db="EMBL/GenBank/DDBJ databases">
        <authorList>
            <consortium name="Pathogen Informatics"/>
        </authorList>
    </citation>
    <scope>NUCLEOTIDE SEQUENCE [LARGE SCALE GENOMIC DNA]</scope>
</reference>
<proteinExistence type="predicted"/>
<name>A0A183DCZ9_9BILA</name>
<evidence type="ECO:0000313" key="4">
    <source>
        <dbReference type="WBParaSite" id="GPUH_0000659901-mRNA-1"/>
    </source>
</evidence>
<dbReference type="EMBL" id="UYRT01015705">
    <property type="protein sequence ID" value="VDK55248.1"/>
    <property type="molecule type" value="Genomic_DNA"/>
</dbReference>
<dbReference type="OrthoDB" id="3936150at2759"/>
<protein>
    <submittedName>
        <fullName evidence="4">Late nodulin</fullName>
    </submittedName>
</protein>
<dbReference type="Proteomes" id="UP000271098">
    <property type="component" value="Unassembled WGS sequence"/>
</dbReference>
<accession>A0A183DCZ9</accession>
<dbReference type="AlphaFoldDB" id="A0A183DCZ9"/>
<sequence length="114" mass="12978">MIRGVRPADGFAKTTESTSTFKLSDLQSCRKYVAFLTLVYFIMVLTQVCNLLFMTFADRKPTVEDFCSTRYPEYLASKNCTSTGTCWVVINGTKTNCASRYYDFIPIRNDVCSE</sequence>
<feature type="transmembrane region" description="Helical" evidence="1">
    <location>
        <begin position="32"/>
        <end position="53"/>
    </location>
</feature>
<dbReference type="WBParaSite" id="GPUH_0000659901-mRNA-1">
    <property type="protein sequence ID" value="GPUH_0000659901-mRNA-1"/>
    <property type="gene ID" value="GPUH_0000659901"/>
</dbReference>
<keyword evidence="3" id="KW-1185">Reference proteome</keyword>
<keyword evidence="1" id="KW-0472">Membrane</keyword>
<organism evidence="4">
    <name type="scientific">Gongylonema pulchrum</name>
    <dbReference type="NCBI Taxonomy" id="637853"/>
    <lineage>
        <taxon>Eukaryota</taxon>
        <taxon>Metazoa</taxon>
        <taxon>Ecdysozoa</taxon>
        <taxon>Nematoda</taxon>
        <taxon>Chromadorea</taxon>
        <taxon>Rhabditida</taxon>
        <taxon>Spirurina</taxon>
        <taxon>Spiruromorpha</taxon>
        <taxon>Spiruroidea</taxon>
        <taxon>Gongylonematidae</taxon>
        <taxon>Gongylonema</taxon>
    </lineage>
</organism>
<gene>
    <name evidence="2" type="ORF">GPUH_LOCUS6590</name>
</gene>
<keyword evidence="1" id="KW-1133">Transmembrane helix</keyword>
<evidence type="ECO:0000313" key="2">
    <source>
        <dbReference type="EMBL" id="VDK55248.1"/>
    </source>
</evidence>
<evidence type="ECO:0000256" key="1">
    <source>
        <dbReference type="SAM" id="Phobius"/>
    </source>
</evidence>
<evidence type="ECO:0000313" key="3">
    <source>
        <dbReference type="Proteomes" id="UP000271098"/>
    </source>
</evidence>